<keyword evidence="5" id="KW-0210">Decarboxylase</keyword>
<keyword evidence="8" id="KW-0456">Lyase</keyword>
<dbReference type="UniPathway" id="UPA00035">
    <property type="reaction ID" value="UER00043"/>
</dbReference>
<name>X0TX43_9ZZZZ</name>
<dbReference type="PANTHER" id="PTHR22854">
    <property type="entry name" value="TRYPTOPHAN BIOSYNTHESIS PROTEIN"/>
    <property type="match status" value="1"/>
</dbReference>
<evidence type="ECO:0000313" key="10">
    <source>
        <dbReference type="EMBL" id="GAF92707.1"/>
    </source>
</evidence>
<dbReference type="Gene3D" id="3.20.20.70">
    <property type="entry name" value="Aldolase class I"/>
    <property type="match status" value="1"/>
</dbReference>
<evidence type="ECO:0000259" key="9">
    <source>
        <dbReference type="Pfam" id="PF00218"/>
    </source>
</evidence>
<evidence type="ECO:0000256" key="5">
    <source>
        <dbReference type="ARBA" id="ARBA00022793"/>
    </source>
</evidence>
<keyword evidence="4" id="KW-0028">Amino-acid biosynthesis</keyword>
<sequence>AMEIHPNLKGWNQHMTDFLDTLARDAEKTVGEGYYVALEGKHKPRSLKKAILEFNYAPIIAEIKLASPSLGLIREDTGLGRIASSMRDGGAVAISVLTEPKNFGGSLGTFIKVRKSVELPLLMKDIIIKHAQIDTAFSIGADAILLIKALFDRGYCECDISDMIEYAHSKGLEVLLEAHTEDEFSSALDTESDIVGINNRDLRTLKVNINITRRILRKVDPKRKVVVSESGIMVPQDIRLLHSSGAQAFLVGSAIMAVDDIEGKVRELVTAL</sequence>
<proteinExistence type="predicted"/>
<dbReference type="EC" id="4.1.1.48" evidence="3"/>
<feature type="domain" description="Indole-3-glycerol phosphate synthase" evidence="9">
    <location>
        <begin position="41"/>
        <end position="268"/>
    </location>
</feature>
<evidence type="ECO:0000256" key="8">
    <source>
        <dbReference type="ARBA" id="ARBA00023239"/>
    </source>
</evidence>
<keyword evidence="6" id="KW-0822">Tryptophan biosynthesis</keyword>
<comment type="caution">
    <text evidence="10">The sequence shown here is derived from an EMBL/GenBank/DDBJ whole genome shotgun (WGS) entry which is preliminary data.</text>
</comment>
<gene>
    <name evidence="10" type="ORF">S01H1_19226</name>
</gene>
<feature type="non-terminal residue" evidence="10">
    <location>
        <position position="1"/>
    </location>
</feature>
<comment type="catalytic activity">
    <reaction evidence="1">
        <text>1-(2-carboxyphenylamino)-1-deoxy-D-ribulose 5-phosphate + H(+) = (1S,2R)-1-C-(indol-3-yl)glycerol 3-phosphate + CO2 + H2O</text>
        <dbReference type="Rhea" id="RHEA:23476"/>
        <dbReference type="ChEBI" id="CHEBI:15377"/>
        <dbReference type="ChEBI" id="CHEBI:15378"/>
        <dbReference type="ChEBI" id="CHEBI:16526"/>
        <dbReference type="ChEBI" id="CHEBI:58613"/>
        <dbReference type="ChEBI" id="CHEBI:58866"/>
        <dbReference type="EC" id="4.1.1.48"/>
    </reaction>
</comment>
<dbReference type="InterPro" id="IPR045186">
    <property type="entry name" value="Indole-3-glycerol_P_synth"/>
</dbReference>
<dbReference type="GO" id="GO:0004640">
    <property type="term" value="F:phosphoribosylanthranilate isomerase activity"/>
    <property type="evidence" value="ECO:0007669"/>
    <property type="project" value="TreeGrafter"/>
</dbReference>
<comment type="pathway">
    <text evidence="2">Amino-acid biosynthesis; L-tryptophan biosynthesis; L-tryptophan from chorismate: step 4/5.</text>
</comment>
<dbReference type="SUPFAM" id="SSF51366">
    <property type="entry name" value="Ribulose-phoshate binding barrel"/>
    <property type="match status" value="1"/>
</dbReference>
<reference evidence="10" key="1">
    <citation type="journal article" date="2014" name="Front. Microbiol.">
        <title>High frequency of phylogenetically diverse reductive dehalogenase-homologous genes in deep subseafloor sedimentary metagenomes.</title>
        <authorList>
            <person name="Kawai M."/>
            <person name="Futagami T."/>
            <person name="Toyoda A."/>
            <person name="Takaki Y."/>
            <person name="Nishi S."/>
            <person name="Hori S."/>
            <person name="Arai W."/>
            <person name="Tsubouchi T."/>
            <person name="Morono Y."/>
            <person name="Uchiyama I."/>
            <person name="Ito T."/>
            <person name="Fujiyama A."/>
            <person name="Inagaki F."/>
            <person name="Takami H."/>
        </authorList>
    </citation>
    <scope>NUCLEOTIDE SEQUENCE</scope>
    <source>
        <strain evidence="10">Expedition CK06-06</strain>
    </source>
</reference>
<evidence type="ECO:0000256" key="1">
    <source>
        <dbReference type="ARBA" id="ARBA00001633"/>
    </source>
</evidence>
<dbReference type="Pfam" id="PF00218">
    <property type="entry name" value="IGPS"/>
    <property type="match status" value="1"/>
</dbReference>
<dbReference type="InterPro" id="IPR011060">
    <property type="entry name" value="RibuloseP-bd_barrel"/>
</dbReference>
<keyword evidence="7" id="KW-0057">Aromatic amino acid biosynthesis</keyword>
<dbReference type="GO" id="GO:0004425">
    <property type="term" value="F:indole-3-glycerol-phosphate synthase activity"/>
    <property type="evidence" value="ECO:0007669"/>
    <property type="project" value="UniProtKB-EC"/>
</dbReference>
<organism evidence="10">
    <name type="scientific">marine sediment metagenome</name>
    <dbReference type="NCBI Taxonomy" id="412755"/>
    <lineage>
        <taxon>unclassified sequences</taxon>
        <taxon>metagenomes</taxon>
        <taxon>ecological metagenomes</taxon>
    </lineage>
</organism>
<dbReference type="InterPro" id="IPR013785">
    <property type="entry name" value="Aldolase_TIM"/>
</dbReference>
<evidence type="ECO:0000256" key="6">
    <source>
        <dbReference type="ARBA" id="ARBA00022822"/>
    </source>
</evidence>
<evidence type="ECO:0000256" key="7">
    <source>
        <dbReference type="ARBA" id="ARBA00023141"/>
    </source>
</evidence>
<dbReference type="InterPro" id="IPR013798">
    <property type="entry name" value="Indole-3-glycerol_P_synth_dom"/>
</dbReference>
<evidence type="ECO:0000256" key="2">
    <source>
        <dbReference type="ARBA" id="ARBA00004696"/>
    </source>
</evidence>
<dbReference type="CDD" id="cd00331">
    <property type="entry name" value="IGPS"/>
    <property type="match status" value="1"/>
</dbReference>
<accession>X0TX43</accession>
<dbReference type="PANTHER" id="PTHR22854:SF2">
    <property type="entry name" value="INDOLE-3-GLYCEROL-PHOSPHATE SYNTHASE"/>
    <property type="match status" value="1"/>
</dbReference>
<dbReference type="EMBL" id="BARS01010361">
    <property type="protein sequence ID" value="GAF92707.1"/>
    <property type="molecule type" value="Genomic_DNA"/>
</dbReference>
<evidence type="ECO:0000256" key="3">
    <source>
        <dbReference type="ARBA" id="ARBA00012362"/>
    </source>
</evidence>
<dbReference type="AlphaFoldDB" id="X0TX43"/>
<protein>
    <recommendedName>
        <fullName evidence="3">indole-3-glycerol-phosphate synthase</fullName>
        <ecNumber evidence="3">4.1.1.48</ecNumber>
    </recommendedName>
</protein>
<evidence type="ECO:0000256" key="4">
    <source>
        <dbReference type="ARBA" id="ARBA00022605"/>
    </source>
</evidence>
<dbReference type="GO" id="GO:0000162">
    <property type="term" value="P:L-tryptophan biosynthetic process"/>
    <property type="evidence" value="ECO:0007669"/>
    <property type="project" value="UniProtKB-UniPathway"/>
</dbReference>